<dbReference type="InterPro" id="IPR050708">
    <property type="entry name" value="T6SS_VgrG/RHS"/>
</dbReference>
<dbReference type="PANTHER" id="PTHR32305:SF15">
    <property type="entry name" value="PROTEIN RHSA-RELATED"/>
    <property type="match status" value="1"/>
</dbReference>
<feature type="domain" description="PA14" evidence="3">
    <location>
        <begin position="1275"/>
        <end position="1423"/>
    </location>
</feature>
<name>A0ABT2H8K4_9MICO</name>
<comment type="caution">
    <text evidence="4">The sequence shown here is derived from an EMBL/GenBank/DDBJ whole genome shotgun (WGS) entry which is preliminary data.</text>
</comment>
<feature type="region of interest" description="Disordered" evidence="1">
    <location>
        <begin position="1491"/>
        <end position="1510"/>
    </location>
</feature>
<feature type="transmembrane region" description="Helical" evidence="2">
    <location>
        <begin position="2227"/>
        <end position="2246"/>
    </location>
</feature>
<feature type="region of interest" description="Disordered" evidence="1">
    <location>
        <begin position="178"/>
        <end position="198"/>
    </location>
</feature>
<dbReference type="InterPro" id="IPR031325">
    <property type="entry name" value="RHS_repeat"/>
</dbReference>
<dbReference type="InterPro" id="IPR037524">
    <property type="entry name" value="PA14/GLEYA"/>
</dbReference>
<feature type="transmembrane region" description="Helical" evidence="2">
    <location>
        <begin position="2199"/>
        <end position="2221"/>
    </location>
</feature>
<dbReference type="NCBIfam" id="TIGR01643">
    <property type="entry name" value="YD_repeat_2x"/>
    <property type="match status" value="1"/>
</dbReference>
<keyword evidence="2" id="KW-0812">Transmembrane</keyword>
<evidence type="ECO:0000256" key="2">
    <source>
        <dbReference type="SAM" id="Phobius"/>
    </source>
</evidence>
<dbReference type="InterPro" id="IPR011658">
    <property type="entry name" value="PA14_dom"/>
</dbReference>
<dbReference type="SUPFAM" id="SSF56988">
    <property type="entry name" value="Anthrax protective antigen"/>
    <property type="match status" value="2"/>
</dbReference>
<keyword evidence="2" id="KW-0472">Membrane</keyword>
<feature type="region of interest" description="Disordered" evidence="1">
    <location>
        <begin position="1581"/>
        <end position="1608"/>
    </location>
</feature>
<dbReference type="Pfam" id="PF07691">
    <property type="entry name" value="PA14"/>
    <property type="match status" value="2"/>
</dbReference>
<evidence type="ECO:0000256" key="1">
    <source>
        <dbReference type="SAM" id="MobiDB-lite"/>
    </source>
</evidence>
<dbReference type="SMART" id="SM00758">
    <property type="entry name" value="PA14"/>
    <property type="match status" value="2"/>
</dbReference>
<feature type="domain" description="PA14" evidence="3">
    <location>
        <begin position="704"/>
        <end position="853"/>
    </location>
</feature>
<dbReference type="Gene3D" id="2.180.10.10">
    <property type="entry name" value="RHS repeat-associated core"/>
    <property type="match status" value="2"/>
</dbReference>
<feature type="region of interest" description="Disordered" evidence="1">
    <location>
        <begin position="1"/>
        <end position="42"/>
    </location>
</feature>
<dbReference type="Pfam" id="PF05593">
    <property type="entry name" value="RHS_repeat"/>
    <property type="match status" value="1"/>
</dbReference>
<dbReference type="InterPro" id="IPR006530">
    <property type="entry name" value="YD"/>
</dbReference>
<proteinExistence type="predicted"/>
<evidence type="ECO:0000313" key="5">
    <source>
        <dbReference type="Proteomes" id="UP001165586"/>
    </source>
</evidence>
<feature type="transmembrane region" description="Helical" evidence="2">
    <location>
        <begin position="2258"/>
        <end position="2280"/>
    </location>
</feature>
<organism evidence="4 5">
    <name type="scientific">Herbiconiux daphne</name>
    <dbReference type="NCBI Taxonomy" id="2970914"/>
    <lineage>
        <taxon>Bacteria</taxon>
        <taxon>Bacillati</taxon>
        <taxon>Actinomycetota</taxon>
        <taxon>Actinomycetes</taxon>
        <taxon>Micrococcales</taxon>
        <taxon>Microbacteriaceae</taxon>
        <taxon>Herbiconiux</taxon>
    </lineage>
</organism>
<dbReference type="Proteomes" id="UP001165586">
    <property type="component" value="Unassembled WGS sequence"/>
</dbReference>
<reference evidence="4" key="1">
    <citation type="submission" date="2022-08" db="EMBL/GenBank/DDBJ databases">
        <authorList>
            <person name="Deng Y."/>
            <person name="Han X.-F."/>
            <person name="Zhang Y.-Q."/>
        </authorList>
    </citation>
    <scope>NUCLEOTIDE SEQUENCE</scope>
    <source>
        <strain evidence="4">CPCC 203386</strain>
    </source>
</reference>
<dbReference type="EMBL" id="JANLCJ010000014">
    <property type="protein sequence ID" value="MCS5736280.1"/>
    <property type="molecule type" value="Genomic_DNA"/>
</dbReference>
<dbReference type="PANTHER" id="PTHR32305">
    <property type="match status" value="1"/>
</dbReference>
<keyword evidence="2" id="KW-1133">Transmembrane helix</keyword>
<keyword evidence="5" id="KW-1185">Reference proteome</keyword>
<evidence type="ECO:0000259" key="3">
    <source>
        <dbReference type="PROSITE" id="PS51820"/>
    </source>
</evidence>
<evidence type="ECO:0000313" key="4">
    <source>
        <dbReference type="EMBL" id="MCS5736280.1"/>
    </source>
</evidence>
<dbReference type="PROSITE" id="PS51820">
    <property type="entry name" value="PA14"/>
    <property type="match status" value="2"/>
</dbReference>
<protein>
    <submittedName>
        <fullName evidence="4">PA14 domain-containing protein</fullName>
    </submittedName>
</protein>
<sequence length="2282" mass="236510">MPEGDFSDLGTEPVAPPVPPGDLALPTDPVDPESLPESAIVDRGEFDQTYELADGSNYTKTSVEPLNVQDAGGDWVPIDTAVSATGPWAWLGIGGGEVERHPLAPVFADNAAADHVLEVTRDGSTVGFGLMGASASGIDRMAGSGPDARSHVEYPEVFDDADLVYDVSAGGVKENLRLNSAPADPADPDGDDPPSASLSWSWRVDADGLSLSKDAIGAITFTNADGEAILQMPPAIVYDSASSDDTGRGDASRAATTTLLHRGDHWVVVVTVDRDWLNSPARVYPVLVDPSIDVFTDGDDVHSYKSNGLSNLNAGVQIGNSNNGGYWRTVLHYDYEQFFGKQVLDAQVGVSAIYPDSSADPYQAAVYHASDFSYHGVGELLATGTFDSSGGATTGPGIATTIGQWVRARSAGNYLLIAGDETPGVFTYKHIDTVMWVRWKEFPTAGTTSTPPHGEARTKLNPTLTITGQTDPGGGGLAYAFHLGTNPNPLATWSWDSGWIGQNHFTLPLNALQPNTRYYWVEYVKDGADGLNGFSTKCNTMVLSFVTDAAAMPPHGSWSPGDNATVTTLTPTFAVPSVLSQIGKPVLYQFRVATGVDSLTGTVATSGWISATNWSPPVGTLQDGGSYKWSVSTQDDRGDYGPVFTNTVKVDLRLGASSPSPQDSAGPVTVNLANGNLSLNFASPMVNTAGGPMGMSFSYNSQKPSNTGLNASYYDDSVQRDRSFGTKSKGAVLVRTESASSFDWGSGSPASGVPADYFLASWKGFIRFPSVGDWVLGVTADDGYRIRVGETVVSDRWVGAAVDSLQWSSVIKATTAASPFILDYREETGLAHVTLFAKKQGDPDSERVIVPGDWFTRTPDILPTGWSASTAVAGAAGAYSHAEVTTSAVIITDATGRVHTYAKQGADSYSPPQGEYGSVSVFLDQSTSPAAKTVTFTDDSGTTYVFNAAGAVVSTTSAIDVKKPTAPRVSYRGGTGSYREGIGRIDRISDVLSSNGATPPVYGREVIFAYGSDLAQDVGLSPSDTDTTGRACPTPVGSGYIAAPADRLCRIVYPGHVAGSDDTTVITYNAAGLIASITDPGGKVTSFGYDAVNRLSRITDSVASDWIVKVNGGVVPEASATTIRYGEYGRVGDGSDDRVTGITLPAADGVTLTGRAAKTYSYPPTGGVAYVDVAGQTVPGASPTQGHSRKVTFDASFRLTSDVSPLGRTTSQEWDAQKDLVLSSTDAAGKKSTTIYNSVDRVTDTYGPADVACFGADRRPTGCTGVAHSSTAYDGGLSGLQATYYGTKGLAGAPVAYGLGIGTADGSVNRSWGSAAPVPGVGPDGWSVRLSGTITFPAAGLYTLQGSVDDGMKLWVDRDLVIDNFVISGEHPTNKATIRVDAARLTVPIAVDYFDNVGDAVLKLNWVAGDGATGVFAPVPGSWLTPDYGLTTSSATDDSAPAGVAGVSNSQVPSQATATSFGASPWLGLADTTTADPAGLALQSKVKYDTNNRPTQAFSPAAVAGGSSTSTTENTYYQPGDTIGGVGAVDSCGVAAGTPQYGALREHRSANPDAAVGVTQGITTSYGYDILGRAVASKSTSDSGTSCTTYDPRGRVTKSTDMSHNGAPARTTTYSYASTAAPVGNPLVSSVTDAVGTTTVTRDLLGRVTSAVDVWGTTTSTTYNQVGQVVTVTTAPPVGQAYRLAYTYNLDGQVEAESDVAVATGVATVLARPFYDSAGRLTSVSYPSGAGNSGNGSGLTSVGYDSAGRSAGFQWQFVGEAAPVGDSVVRSQSGRILKSSVVESPTSAYDSLYSFDAVGRLIAATIPGHRLTYGFAPTNSCGTGVKAAANGNRTSTTDTPVGAGTLAYSTSYCYDADDRLLSSSEIVAGATSAPPSKVRDAQSLPAGSIVYDAHGNITKLGDQTFTYDASDRHIGTVVRSGTAVVTTIAYVRDASGAIVKRTETPAAGSPTETRYSGSMVLDASSKVLKQTISLPGGVTVARDADLTGGIWSYPDLHGDITFTADSTGKRTGFYLYDPFGQPMDVATKMIGSPASNQLVPDTQPGAFDLGWVGSNGKGYEHAATIATIEMGARMYSALLGRFLALDPVEGGNTSAYNYPNDPVNAFDLSGEMQDCGSCYNGRVMHSYTSARGAAKTILSSQPTHIYSPSRFRSGAYTPLSEGERLSAARDAMRISSTVSTTAGLMSLAAVFFSPSLVPALTAVAFVSSAFATVATCFSGAGRGDECAVSAVMLATGPIGLGVGGLAKSMKPTLSVTGEAIVTGSFTFGALDLGFTISGWFGG</sequence>
<gene>
    <name evidence="4" type="ORF">N1032_21305</name>
</gene>
<accession>A0ABT2H8K4</accession>
<dbReference type="Gene3D" id="3.90.182.10">
    <property type="entry name" value="Toxin - Anthrax Protective Antigen,domain 1"/>
    <property type="match status" value="2"/>
</dbReference>
<dbReference type="RefSeq" id="WP_259542157.1">
    <property type="nucleotide sequence ID" value="NZ_JANLCJ010000014.1"/>
</dbReference>